<dbReference type="EMBL" id="CAKOGP040001569">
    <property type="protein sequence ID" value="CAJ1946077.1"/>
    <property type="molecule type" value="Genomic_DNA"/>
</dbReference>
<keyword evidence="3" id="KW-1185">Reference proteome</keyword>
<dbReference type="Proteomes" id="UP001295423">
    <property type="component" value="Unassembled WGS sequence"/>
</dbReference>
<proteinExistence type="predicted"/>
<evidence type="ECO:0000256" key="1">
    <source>
        <dbReference type="SAM" id="MobiDB-lite"/>
    </source>
</evidence>
<accession>A0AAD2FMK4</accession>
<name>A0AAD2FMK4_9STRA</name>
<feature type="region of interest" description="Disordered" evidence="1">
    <location>
        <begin position="300"/>
        <end position="320"/>
    </location>
</feature>
<dbReference type="AlphaFoldDB" id="A0AAD2FMK4"/>
<organism evidence="2 3">
    <name type="scientific">Cylindrotheca closterium</name>
    <dbReference type="NCBI Taxonomy" id="2856"/>
    <lineage>
        <taxon>Eukaryota</taxon>
        <taxon>Sar</taxon>
        <taxon>Stramenopiles</taxon>
        <taxon>Ochrophyta</taxon>
        <taxon>Bacillariophyta</taxon>
        <taxon>Bacillariophyceae</taxon>
        <taxon>Bacillariophycidae</taxon>
        <taxon>Bacillariales</taxon>
        <taxon>Bacillariaceae</taxon>
        <taxon>Cylindrotheca</taxon>
    </lineage>
</organism>
<protein>
    <submittedName>
        <fullName evidence="2">Uncharacterized protein</fullName>
    </submittedName>
</protein>
<evidence type="ECO:0000313" key="2">
    <source>
        <dbReference type="EMBL" id="CAJ1946077.1"/>
    </source>
</evidence>
<sequence length="320" mass="34901">MAYLLLINDNGNLFYLLVHAPAFYKSLPGVASRCNGKAYAFTGNVVANTITMVEFPQDAFMSPGTGTEENVPKDLEQALDILQLNPDDSSIGPFQDTDANIKQVKTGYYIPLPHRYVHLVLGRQGFIDLAAAIKNTGDKIECPELTNWLLLSLVRAGAGAPPTLATTLPDRPFNDAALKVQRRELLEQHLPGLKEASLPSMLGIQQSLAQSVNKLVRTQKDAQTKATAQEAKSKAPKSVDGFFGPMLHKLLSVLHFQDTSQCSPVWSEWASQSKKNNLDVLETALRSQASSEATMGFGITHCHSGLGEDSEGGETWKQQH</sequence>
<reference evidence="2" key="1">
    <citation type="submission" date="2023-08" db="EMBL/GenBank/DDBJ databases">
        <authorList>
            <person name="Audoor S."/>
            <person name="Bilcke G."/>
        </authorList>
    </citation>
    <scope>NUCLEOTIDE SEQUENCE</scope>
</reference>
<gene>
    <name evidence="2" type="ORF">CYCCA115_LOCUS10218</name>
</gene>
<evidence type="ECO:0000313" key="3">
    <source>
        <dbReference type="Proteomes" id="UP001295423"/>
    </source>
</evidence>
<comment type="caution">
    <text evidence="2">The sequence shown here is derived from an EMBL/GenBank/DDBJ whole genome shotgun (WGS) entry which is preliminary data.</text>
</comment>